<evidence type="ECO:0000256" key="1">
    <source>
        <dbReference type="SAM" id="Phobius"/>
    </source>
</evidence>
<protein>
    <submittedName>
        <fullName evidence="2">Uncharacterized protein</fullName>
    </submittedName>
</protein>
<feature type="transmembrane region" description="Helical" evidence="1">
    <location>
        <begin position="33"/>
        <end position="52"/>
    </location>
</feature>
<keyword evidence="1" id="KW-0472">Membrane</keyword>
<keyword evidence="1" id="KW-1133">Transmembrane helix</keyword>
<proteinExistence type="predicted"/>
<name>A0AAV7AXH2_ENGPU</name>
<organism evidence="2 3">
    <name type="scientific">Engystomops pustulosus</name>
    <name type="common">Tungara frog</name>
    <name type="synonym">Physalaemus pustulosus</name>
    <dbReference type="NCBI Taxonomy" id="76066"/>
    <lineage>
        <taxon>Eukaryota</taxon>
        <taxon>Metazoa</taxon>
        <taxon>Chordata</taxon>
        <taxon>Craniata</taxon>
        <taxon>Vertebrata</taxon>
        <taxon>Euteleostomi</taxon>
        <taxon>Amphibia</taxon>
        <taxon>Batrachia</taxon>
        <taxon>Anura</taxon>
        <taxon>Neobatrachia</taxon>
        <taxon>Hyloidea</taxon>
        <taxon>Leptodactylidae</taxon>
        <taxon>Leiuperinae</taxon>
        <taxon>Engystomops</taxon>
    </lineage>
</organism>
<evidence type="ECO:0000313" key="3">
    <source>
        <dbReference type="Proteomes" id="UP000824782"/>
    </source>
</evidence>
<keyword evidence="3" id="KW-1185">Reference proteome</keyword>
<dbReference type="Proteomes" id="UP000824782">
    <property type="component" value="Unassembled WGS sequence"/>
</dbReference>
<dbReference type="AlphaFoldDB" id="A0AAV7AXH2"/>
<keyword evidence="1" id="KW-0812">Transmembrane</keyword>
<gene>
    <name evidence="2" type="ORF">GDO81_016296</name>
</gene>
<evidence type="ECO:0000313" key="2">
    <source>
        <dbReference type="EMBL" id="KAG8564021.1"/>
    </source>
</evidence>
<reference evidence="2" key="1">
    <citation type="thesis" date="2020" institute="ProQuest LLC" country="789 East Eisenhower Parkway, Ann Arbor, MI, USA">
        <title>Comparative Genomics and Chromosome Evolution.</title>
        <authorList>
            <person name="Mudd A.B."/>
        </authorList>
    </citation>
    <scope>NUCLEOTIDE SEQUENCE</scope>
    <source>
        <strain evidence="2">237g6f4</strain>
        <tissue evidence="2">Blood</tissue>
    </source>
</reference>
<accession>A0AAV7AXH2</accession>
<comment type="caution">
    <text evidence="2">The sequence shown here is derived from an EMBL/GenBank/DDBJ whole genome shotgun (WGS) entry which is preliminary data.</text>
</comment>
<dbReference type="EMBL" id="WNYA01000007">
    <property type="protein sequence ID" value="KAG8564021.1"/>
    <property type="molecule type" value="Genomic_DNA"/>
</dbReference>
<sequence>MIYRDPDASTTLWRSTRQQVPPTLSTSQGNLEISVYLLLVGTVGFKFLVLLRSCRAAKYQERKAFPTLTSCTFISQSFTALGMVLNLQKCPTTQDPHISQFRLSPQTFPSPDLISQKIVKHLLHIEDVPSL</sequence>